<reference evidence="8 9" key="1">
    <citation type="submission" date="2019-03" db="EMBL/GenBank/DDBJ databases">
        <title>Genomic Encyclopedia of Type Strains, Phase III (KMG-III): the genomes of soil and plant-associated and newly described type strains.</title>
        <authorList>
            <person name="Whitman W."/>
        </authorList>
    </citation>
    <scope>NUCLEOTIDE SEQUENCE [LARGE SCALE GENOMIC DNA]</scope>
    <source>
        <strain evidence="8 9">VKM Ac-2527</strain>
    </source>
</reference>
<dbReference type="GO" id="GO:0046677">
    <property type="term" value="P:response to antibiotic"/>
    <property type="evidence" value="ECO:0007669"/>
    <property type="project" value="UniProtKB-KW"/>
</dbReference>
<dbReference type="AlphaFoldDB" id="A0A4R6KDC4"/>
<dbReference type="Pfam" id="PF01061">
    <property type="entry name" value="ABC2_membrane"/>
    <property type="match status" value="1"/>
</dbReference>
<dbReference type="InterPro" id="IPR051784">
    <property type="entry name" value="Nod_factor_ABC_transporter"/>
</dbReference>
<evidence type="ECO:0000256" key="6">
    <source>
        <dbReference type="RuleBase" id="RU361157"/>
    </source>
</evidence>
<proteinExistence type="inferred from homology"/>
<dbReference type="PIRSF" id="PIRSF006648">
    <property type="entry name" value="DrrB"/>
    <property type="match status" value="1"/>
</dbReference>
<name>A0A4R6KDC4_9ACTN</name>
<feature type="transmembrane region" description="Helical" evidence="6">
    <location>
        <begin position="121"/>
        <end position="147"/>
    </location>
</feature>
<keyword evidence="2 6" id="KW-0812">Transmembrane</keyword>
<keyword evidence="4 6" id="KW-0472">Membrane</keyword>
<feature type="transmembrane region" description="Helical" evidence="6">
    <location>
        <begin position="247"/>
        <end position="269"/>
    </location>
</feature>
<dbReference type="PANTHER" id="PTHR43229">
    <property type="entry name" value="NODULATION PROTEIN J"/>
    <property type="match status" value="1"/>
</dbReference>
<evidence type="ECO:0000259" key="7">
    <source>
        <dbReference type="PROSITE" id="PS51012"/>
    </source>
</evidence>
<comment type="caution">
    <text evidence="8">The sequence shown here is derived from an EMBL/GenBank/DDBJ whole genome shotgun (WGS) entry which is preliminary data.</text>
</comment>
<dbReference type="Proteomes" id="UP000295388">
    <property type="component" value="Unassembled WGS sequence"/>
</dbReference>
<feature type="domain" description="ABC transmembrane type-2" evidence="7">
    <location>
        <begin position="45"/>
        <end position="272"/>
    </location>
</feature>
<evidence type="ECO:0000256" key="3">
    <source>
        <dbReference type="ARBA" id="ARBA00022989"/>
    </source>
</evidence>
<dbReference type="OrthoDB" id="3370990at2"/>
<dbReference type="InterPro" id="IPR013525">
    <property type="entry name" value="ABC2_TM"/>
</dbReference>
<evidence type="ECO:0000313" key="9">
    <source>
        <dbReference type="Proteomes" id="UP000295388"/>
    </source>
</evidence>
<dbReference type="InterPro" id="IPR047817">
    <property type="entry name" value="ABC2_TM_bact-type"/>
</dbReference>
<sequence length="273" mass="29345">MTASLATGNLHDALSPIARQTLPGRLSTTGVFAWRALVKLRRVPEQMTDAIVLPVLFTLMFTYLFGSALSGSTGAYLHELLPGTLVFTALLVTVYTGLVLKTDLDRGVLDRFRSMPMWRPALIAGSLLGDAGRYLVSTTIVIGLGLLMGFRPAGGITGVLSGIALVLLFAYSLSWIWTTLALLVRTPATLTMASFLVQFPLTFMSNVFVDPATMPGWLRTFVEANPVSHLVTTERALMDGTATTGQVVGVLLAAAAVTAVFAPLTMYLYRSQR</sequence>
<evidence type="ECO:0000256" key="2">
    <source>
        <dbReference type="ARBA" id="ARBA00022692"/>
    </source>
</evidence>
<dbReference type="InterPro" id="IPR000412">
    <property type="entry name" value="ABC_2_transport"/>
</dbReference>
<dbReference type="RefSeq" id="WP_133800833.1">
    <property type="nucleotide sequence ID" value="NZ_SNWQ01000007.1"/>
</dbReference>
<evidence type="ECO:0000256" key="4">
    <source>
        <dbReference type="ARBA" id="ARBA00023136"/>
    </source>
</evidence>
<dbReference type="PANTHER" id="PTHR43229:SF2">
    <property type="entry name" value="NODULATION PROTEIN J"/>
    <property type="match status" value="1"/>
</dbReference>
<feature type="transmembrane region" description="Helical" evidence="6">
    <location>
        <begin position="80"/>
        <end position="100"/>
    </location>
</feature>
<dbReference type="GO" id="GO:0043190">
    <property type="term" value="C:ATP-binding cassette (ABC) transporter complex"/>
    <property type="evidence" value="ECO:0007669"/>
    <property type="project" value="InterPro"/>
</dbReference>
<evidence type="ECO:0000256" key="5">
    <source>
        <dbReference type="ARBA" id="ARBA00023251"/>
    </source>
</evidence>
<feature type="transmembrane region" description="Helical" evidence="6">
    <location>
        <begin position="50"/>
        <end position="68"/>
    </location>
</feature>
<keyword evidence="6" id="KW-0813">Transport</keyword>
<accession>A0A4R6KDC4</accession>
<organism evidence="8 9">
    <name type="scientific">Kribbella caucasensis</name>
    <dbReference type="NCBI Taxonomy" id="2512215"/>
    <lineage>
        <taxon>Bacteria</taxon>
        <taxon>Bacillati</taxon>
        <taxon>Actinomycetota</taxon>
        <taxon>Actinomycetes</taxon>
        <taxon>Propionibacteriales</taxon>
        <taxon>Kribbellaceae</taxon>
        <taxon>Kribbella</taxon>
    </lineage>
</organism>
<dbReference type="PROSITE" id="PS51012">
    <property type="entry name" value="ABC_TM2"/>
    <property type="match status" value="1"/>
</dbReference>
<keyword evidence="3 6" id="KW-1133">Transmembrane helix</keyword>
<dbReference type="GO" id="GO:0140359">
    <property type="term" value="F:ABC-type transporter activity"/>
    <property type="evidence" value="ECO:0007669"/>
    <property type="project" value="InterPro"/>
</dbReference>
<evidence type="ECO:0000313" key="8">
    <source>
        <dbReference type="EMBL" id="TDO48398.1"/>
    </source>
</evidence>
<comment type="subcellular location">
    <subcellularLocation>
        <location evidence="6">Cell membrane</location>
        <topology evidence="6">Multi-pass membrane protein</topology>
    </subcellularLocation>
    <subcellularLocation>
        <location evidence="1">Membrane</location>
        <topology evidence="1">Multi-pass membrane protein</topology>
    </subcellularLocation>
</comment>
<keyword evidence="6" id="KW-1003">Cell membrane</keyword>
<feature type="transmembrane region" description="Helical" evidence="6">
    <location>
        <begin position="159"/>
        <end position="183"/>
    </location>
</feature>
<keyword evidence="9" id="KW-1185">Reference proteome</keyword>
<dbReference type="EMBL" id="SNWQ01000007">
    <property type="protein sequence ID" value="TDO48398.1"/>
    <property type="molecule type" value="Genomic_DNA"/>
</dbReference>
<feature type="transmembrane region" description="Helical" evidence="6">
    <location>
        <begin position="190"/>
        <end position="209"/>
    </location>
</feature>
<keyword evidence="5" id="KW-0046">Antibiotic resistance</keyword>
<protein>
    <recommendedName>
        <fullName evidence="6">Transport permease protein</fullName>
    </recommendedName>
</protein>
<evidence type="ECO:0000256" key="1">
    <source>
        <dbReference type="ARBA" id="ARBA00004141"/>
    </source>
</evidence>
<gene>
    <name evidence="8" type="ORF">EV643_10727</name>
</gene>
<comment type="similarity">
    <text evidence="6">Belongs to the ABC-2 integral membrane protein family.</text>
</comment>